<reference evidence="3" key="1">
    <citation type="submission" date="2022-03" db="EMBL/GenBank/DDBJ databases">
        <authorList>
            <person name="Alioto T."/>
            <person name="Alioto T."/>
            <person name="Gomez Garrido J."/>
        </authorList>
    </citation>
    <scope>NUCLEOTIDE SEQUENCE</scope>
</reference>
<accession>A0AAD1VSD3</accession>
<dbReference type="InterPro" id="IPR004244">
    <property type="entry name" value="Transposase_22"/>
</dbReference>
<evidence type="ECO:0000313" key="3">
    <source>
        <dbReference type="EMBL" id="CAH2247174.1"/>
    </source>
</evidence>
<gene>
    <name evidence="3" type="ORF">PECUL_23A039156</name>
</gene>
<dbReference type="Proteomes" id="UP001295444">
    <property type="component" value="Chromosome 02"/>
</dbReference>
<organism evidence="3 4">
    <name type="scientific">Pelobates cultripes</name>
    <name type="common">Western spadefoot toad</name>
    <dbReference type="NCBI Taxonomy" id="61616"/>
    <lineage>
        <taxon>Eukaryota</taxon>
        <taxon>Metazoa</taxon>
        <taxon>Chordata</taxon>
        <taxon>Craniata</taxon>
        <taxon>Vertebrata</taxon>
        <taxon>Euteleostomi</taxon>
        <taxon>Amphibia</taxon>
        <taxon>Batrachia</taxon>
        <taxon>Anura</taxon>
        <taxon>Pelobatoidea</taxon>
        <taxon>Pelobatidae</taxon>
        <taxon>Pelobates</taxon>
    </lineage>
</organism>
<protein>
    <submittedName>
        <fullName evidence="3">Uncharacterized protein</fullName>
    </submittedName>
</protein>
<dbReference type="PANTHER" id="PTHR11505">
    <property type="entry name" value="L1 TRANSPOSABLE ELEMENT-RELATED"/>
    <property type="match status" value="1"/>
</dbReference>
<keyword evidence="1" id="KW-0175">Coiled coil</keyword>
<evidence type="ECO:0000256" key="1">
    <source>
        <dbReference type="SAM" id="Coils"/>
    </source>
</evidence>
<feature type="region of interest" description="Disordered" evidence="2">
    <location>
        <begin position="1"/>
        <end position="43"/>
    </location>
</feature>
<proteinExistence type="predicted"/>
<evidence type="ECO:0000256" key="2">
    <source>
        <dbReference type="SAM" id="MobiDB-lite"/>
    </source>
</evidence>
<sequence>MAHEAQCTPEASEVSLEEEQSIPSTRSDARSYTSESEEDKSSSTKGGIKILLVELRKVWRAYFQKVQMEVEEVHQKVQGLEARDTSREENLWATHHTLQGLTSQVQQLRHTVTTMEARHRSKNLCLKGLPETVNNAQLLPYIHNLITAMGIRCSTDIPQITTSFRVWKSVAAPSEEPRDVIKMTRDISVRSAKMTRAREMGTIPNKGHMVAIYPDTPFSVLMEKKKTGTYSQDTKRS</sequence>
<feature type="coiled-coil region" evidence="1">
    <location>
        <begin position="63"/>
        <end position="118"/>
    </location>
</feature>
<evidence type="ECO:0000313" key="4">
    <source>
        <dbReference type="Proteomes" id="UP001295444"/>
    </source>
</evidence>
<dbReference type="AlphaFoldDB" id="A0AAD1VSD3"/>
<dbReference type="EMBL" id="OW240913">
    <property type="protein sequence ID" value="CAH2247174.1"/>
    <property type="molecule type" value="Genomic_DNA"/>
</dbReference>
<keyword evidence="4" id="KW-1185">Reference proteome</keyword>
<dbReference type="Gene3D" id="3.30.70.1820">
    <property type="entry name" value="L1 transposable element, RRM domain"/>
    <property type="match status" value="1"/>
</dbReference>
<name>A0AAD1VSD3_PELCU</name>